<dbReference type="EMBL" id="AGNL01002007">
    <property type="protein sequence ID" value="EJK76563.1"/>
    <property type="molecule type" value="Genomic_DNA"/>
</dbReference>
<dbReference type="AlphaFoldDB" id="K0TCX4"/>
<accession>K0TCX4</accession>
<reference evidence="1 2" key="1">
    <citation type="journal article" date="2012" name="Genome Biol.">
        <title>Genome and low-iron response of an oceanic diatom adapted to chronic iron limitation.</title>
        <authorList>
            <person name="Lommer M."/>
            <person name="Specht M."/>
            <person name="Roy A.S."/>
            <person name="Kraemer L."/>
            <person name="Andreson R."/>
            <person name="Gutowska M.A."/>
            <person name="Wolf J."/>
            <person name="Bergner S.V."/>
            <person name="Schilhabel M.B."/>
            <person name="Klostermeier U.C."/>
            <person name="Beiko R.G."/>
            <person name="Rosenstiel P."/>
            <person name="Hippler M."/>
            <person name="Laroche J."/>
        </authorList>
    </citation>
    <scope>NUCLEOTIDE SEQUENCE [LARGE SCALE GENOMIC DNA]</scope>
    <source>
        <strain evidence="1 2">CCMP1005</strain>
    </source>
</reference>
<proteinExistence type="predicted"/>
<dbReference type="Proteomes" id="UP000266841">
    <property type="component" value="Unassembled WGS sequence"/>
</dbReference>
<name>K0TCX4_THAOC</name>
<sequence>MPDFLNAREITDGDGNNGVLEQFVDGFGSLAVEVAGGMMASPAKRSAFGGRRVQDQGDGGVVVKDTACPRGLLYAPADAFCVEFSVQIKQDGPSPLDPEDAVKLWLGISEELRTLIASGELYRRTTNGPAADP</sequence>
<gene>
    <name evidence="1" type="ORF">THAOC_01668</name>
</gene>
<keyword evidence="2" id="KW-1185">Reference proteome</keyword>
<comment type="caution">
    <text evidence="1">The sequence shown here is derived from an EMBL/GenBank/DDBJ whole genome shotgun (WGS) entry which is preliminary data.</text>
</comment>
<feature type="non-terminal residue" evidence="1">
    <location>
        <position position="133"/>
    </location>
</feature>
<evidence type="ECO:0000313" key="1">
    <source>
        <dbReference type="EMBL" id="EJK76563.1"/>
    </source>
</evidence>
<organism evidence="1 2">
    <name type="scientific">Thalassiosira oceanica</name>
    <name type="common">Marine diatom</name>
    <dbReference type="NCBI Taxonomy" id="159749"/>
    <lineage>
        <taxon>Eukaryota</taxon>
        <taxon>Sar</taxon>
        <taxon>Stramenopiles</taxon>
        <taxon>Ochrophyta</taxon>
        <taxon>Bacillariophyta</taxon>
        <taxon>Coscinodiscophyceae</taxon>
        <taxon>Thalassiosirophycidae</taxon>
        <taxon>Thalassiosirales</taxon>
        <taxon>Thalassiosiraceae</taxon>
        <taxon>Thalassiosira</taxon>
    </lineage>
</organism>
<protein>
    <submittedName>
        <fullName evidence="1">Uncharacterized protein</fullName>
    </submittedName>
</protein>
<evidence type="ECO:0000313" key="2">
    <source>
        <dbReference type="Proteomes" id="UP000266841"/>
    </source>
</evidence>